<dbReference type="AlphaFoldDB" id="A0AAU9MPV2"/>
<comment type="caution">
    <text evidence="2">The sequence shown here is derived from an EMBL/GenBank/DDBJ whole genome shotgun (WGS) entry which is preliminary data.</text>
</comment>
<accession>A0AAU9MPV2</accession>
<feature type="compositionally biased region" description="Basic and acidic residues" evidence="1">
    <location>
        <begin position="217"/>
        <end position="232"/>
    </location>
</feature>
<evidence type="ECO:0000313" key="3">
    <source>
        <dbReference type="Proteomes" id="UP001157418"/>
    </source>
</evidence>
<sequence>MPEMILSLTIAIFSSPLPSCLLFLSHAYNLVASSSNTSESVLSLNTVKHLITIQLSLSNYMMCKNQLLPLLTYQNMVGRNDGSFFLPAAIITKDGILKPNLSFETWHVANKRVVILLQASLMEEDFSKIVGLGSTLVSDFGRKFKSIFDQLTAIGQPVDEPDKNHLFLYALGETFETFSNAIRASRYPFNFQVEGHELFLKSLHGSSPPPATFSVVTDRKSMTPNHGHDGRSSRGGCSRGCHPPRYQRFYTNGYYTNACPNLASFANNAPGMDSNI</sequence>
<protein>
    <submittedName>
        <fullName evidence="2">Uncharacterized protein</fullName>
    </submittedName>
</protein>
<reference evidence="2 3" key="1">
    <citation type="submission" date="2022-01" db="EMBL/GenBank/DDBJ databases">
        <authorList>
            <person name="Xiong W."/>
            <person name="Schranz E."/>
        </authorList>
    </citation>
    <scope>NUCLEOTIDE SEQUENCE [LARGE SCALE GENOMIC DNA]</scope>
</reference>
<name>A0AAU9MPV2_9ASTR</name>
<dbReference type="Proteomes" id="UP001157418">
    <property type="component" value="Unassembled WGS sequence"/>
</dbReference>
<dbReference type="EMBL" id="CAKMRJ010001112">
    <property type="protein sequence ID" value="CAH1422668.1"/>
    <property type="molecule type" value="Genomic_DNA"/>
</dbReference>
<evidence type="ECO:0000256" key="1">
    <source>
        <dbReference type="SAM" id="MobiDB-lite"/>
    </source>
</evidence>
<proteinExistence type="predicted"/>
<evidence type="ECO:0000313" key="2">
    <source>
        <dbReference type="EMBL" id="CAH1422668.1"/>
    </source>
</evidence>
<organism evidence="2 3">
    <name type="scientific">Lactuca virosa</name>
    <dbReference type="NCBI Taxonomy" id="75947"/>
    <lineage>
        <taxon>Eukaryota</taxon>
        <taxon>Viridiplantae</taxon>
        <taxon>Streptophyta</taxon>
        <taxon>Embryophyta</taxon>
        <taxon>Tracheophyta</taxon>
        <taxon>Spermatophyta</taxon>
        <taxon>Magnoliopsida</taxon>
        <taxon>eudicotyledons</taxon>
        <taxon>Gunneridae</taxon>
        <taxon>Pentapetalae</taxon>
        <taxon>asterids</taxon>
        <taxon>campanulids</taxon>
        <taxon>Asterales</taxon>
        <taxon>Asteraceae</taxon>
        <taxon>Cichorioideae</taxon>
        <taxon>Cichorieae</taxon>
        <taxon>Lactucinae</taxon>
        <taxon>Lactuca</taxon>
    </lineage>
</organism>
<dbReference type="PANTHER" id="PTHR47481:SF3">
    <property type="entry name" value="GAG-POLYPEPTIDE OF LTR COPIA-TYPE-RELATED"/>
    <property type="match status" value="1"/>
</dbReference>
<feature type="region of interest" description="Disordered" evidence="1">
    <location>
        <begin position="217"/>
        <end position="239"/>
    </location>
</feature>
<dbReference type="PANTHER" id="PTHR47481">
    <property type="match status" value="1"/>
</dbReference>
<gene>
    <name evidence="2" type="ORF">LVIROSA_LOCUS9986</name>
</gene>
<keyword evidence="3" id="KW-1185">Reference proteome</keyword>